<name>W4L712_9BACT</name>
<dbReference type="AlphaFoldDB" id="W4L712"/>
<evidence type="ECO:0008006" key="3">
    <source>
        <dbReference type="Google" id="ProtNLM"/>
    </source>
</evidence>
<comment type="caution">
    <text evidence="1">The sequence shown here is derived from an EMBL/GenBank/DDBJ whole genome shotgun (WGS) entry which is preliminary data.</text>
</comment>
<protein>
    <recommendedName>
        <fullName evidence="3">DUF465 domain-containing protein</fullName>
    </recommendedName>
</protein>
<dbReference type="Gene3D" id="6.10.280.50">
    <property type="match status" value="1"/>
</dbReference>
<organism evidence="1 2">
    <name type="scientific">Candidatus Entotheonella gemina</name>
    <dbReference type="NCBI Taxonomy" id="1429439"/>
    <lineage>
        <taxon>Bacteria</taxon>
        <taxon>Pseudomonadati</taxon>
        <taxon>Nitrospinota/Tectimicrobiota group</taxon>
        <taxon>Candidatus Tectimicrobiota</taxon>
        <taxon>Candidatus Entotheonellia</taxon>
        <taxon>Candidatus Entotheonellales</taxon>
        <taxon>Candidatus Entotheonellaceae</taxon>
        <taxon>Candidatus Entotheonella</taxon>
    </lineage>
</organism>
<proteinExistence type="predicted"/>
<dbReference type="InterPro" id="IPR038444">
    <property type="entry name" value="DUF465_sf"/>
</dbReference>
<dbReference type="HOGENOM" id="CLU_165482_1_1_7"/>
<dbReference type="Proteomes" id="UP000019140">
    <property type="component" value="Unassembled WGS sequence"/>
</dbReference>
<keyword evidence="2" id="KW-1185">Reference proteome</keyword>
<evidence type="ECO:0000313" key="2">
    <source>
        <dbReference type="Proteomes" id="UP000019140"/>
    </source>
</evidence>
<accession>W4L712</accession>
<dbReference type="EMBL" id="AZHX01002642">
    <property type="protein sequence ID" value="ETW93470.1"/>
    <property type="molecule type" value="Genomic_DNA"/>
</dbReference>
<evidence type="ECO:0000313" key="1">
    <source>
        <dbReference type="EMBL" id="ETW93470.1"/>
    </source>
</evidence>
<reference evidence="1 2" key="1">
    <citation type="journal article" date="2014" name="Nature">
        <title>An environmental bacterial taxon with a large and distinct metabolic repertoire.</title>
        <authorList>
            <person name="Wilson M.C."/>
            <person name="Mori T."/>
            <person name="Ruckert C."/>
            <person name="Uria A.R."/>
            <person name="Helf M.J."/>
            <person name="Takada K."/>
            <person name="Gernert C."/>
            <person name="Steffens U.A."/>
            <person name="Heycke N."/>
            <person name="Schmitt S."/>
            <person name="Rinke C."/>
            <person name="Helfrich E.J."/>
            <person name="Brachmann A.O."/>
            <person name="Gurgui C."/>
            <person name="Wakimoto T."/>
            <person name="Kracht M."/>
            <person name="Crusemann M."/>
            <person name="Hentschel U."/>
            <person name="Abe I."/>
            <person name="Matsunaga S."/>
            <person name="Kalinowski J."/>
            <person name="Takeyama H."/>
            <person name="Piel J."/>
        </authorList>
    </citation>
    <scope>NUCLEOTIDE SEQUENCE [LARGE SCALE GENOMIC DNA]</scope>
    <source>
        <strain evidence="2">TSY2</strain>
    </source>
</reference>
<gene>
    <name evidence="1" type="ORF">ETSY2_51370</name>
</gene>
<sequence>MLDGIDTALIERAQQESDEFCQLLEAHQAYEAQLSAYDELSYLSEAQEVERKRLQKLKLQGKDRMVAILNQYQLSKS</sequence>